<dbReference type="Proteomes" id="UP001177140">
    <property type="component" value="Unassembled WGS sequence"/>
</dbReference>
<evidence type="ECO:0000313" key="3">
    <source>
        <dbReference type="Proteomes" id="UP001177140"/>
    </source>
</evidence>
<dbReference type="PANTHER" id="PTHR47169:SF2">
    <property type="entry name" value="OS01G0541250 PROTEIN"/>
    <property type="match status" value="1"/>
</dbReference>
<dbReference type="GO" id="GO:0003676">
    <property type="term" value="F:nucleic acid binding"/>
    <property type="evidence" value="ECO:0007669"/>
    <property type="project" value="InterPro"/>
</dbReference>
<dbReference type="Gene3D" id="3.30.420.10">
    <property type="entry name" value="Ribonuclease H-like superfamily/Ribonuclease H"/>
    <property type="match status" value="1"/>
</dbReference>
<protein>
    <recommendedName>
        <fullName evidence="1">DUF7769 domain-containing protein</fullName>
    </recommendedName>
</protein>
<evidence type="ECO:0000313" key="2">
    <source>
        <dbReference type="EMBL" id="MCL7025149.1"/>
    </source>
</evidence>
<dbReference type="EMBL" id="JAJJMA010042047">
    <property type="protein sequence ID" value="MCL7025149.1"/>
    <property type="molecule type" value="Genomic_DNA"/>
</dbReference>
<proteinExistence type="predicted"/>
<sequence>MTIFHFLLKESNRGKVKRGLVPKATQQFSVSQATIKRIWKQGKECEEKNLPVNVSSRIPTRVGLTIKEFDWSKIPEIPLRRLTNIRSLAKALNIPKSTVHRQIKKGKIRKHTNAIKPAFTTEIKKARLEFCLEKIQENLVFEGMYNVIHIDEKWFYMTKTTENYYLHPEEEDPHRTCQSKRFIKKASLSACKAAF</sequence>
<dbReference type="PANTHER" id="PTHR47169">
    <property type="entry name" value="OS01G0541250 PROTEIN"/>
    <property type="match status" value="1"/>
</dbReference>
<reference evidence="2" key="1">
    <citation type="submission" date="2022-03" db="EMBL/GenBank/DDBJ databases">
        <title>A functionally conserved STORR gene fusion in Papaver species that diverged 16.8 million years ago.</title>
        <authorList>
            <person name="Catania T."/>
        </authorList>
    </citation>
    <scope>NUCLEOTIDE SEQUENCE</scope>
    <source>
        <strain evidence="2">S-191538</strain>
    </source>
</reference>
<evidence type="ECO:0000259" key="1">
    <source>
        <dbReference type="Pfam" id="PF24964"/>
    </source>
</evidence>
<dbReference type="InterPro" id="IPR036397">
    <property type="entry name" value="RNaseH_sf"/>
</dbReference>
<dbReference type="InterPro" id="IPR056671">
    <property type="entry name" value="DUF7769"/>
</dbReference>
<name>A0AA41RQZ7_PAPNU</name>
<organism evidence="2 3">
    <name type="scientific">Papaver nudicaule</name>
    <name type="common">Iceland poppy</name>
    <dbReference type="NCBI Taxonomy" id="74823"/>
    <lineage>
        <taxon>Eukaryota</taxon>
        <taxon>Viridiplantae</taxon>
        <taxon>Streptophyta</taxon>
        <taxon>Embryophyta</taxon>
        <taxon>Tracheophyta</taxon>
        <taxon>Spermatophyta</taxon>
        <taxon>Magnoliopsida</taxon>
        <taxon>Ranunculales</taxon>
        <taxon>Papaveraceae</taxon>
        <taxon>Papaveroideae</taxon>
        <taxon>Papaver</taxon>
    </lineage>
</organism>
<gene>
    <name evidence="2" type="ORF">MKW94_025220</name>
</gene>
<dbReference type="Pfam" id="PF24964">
    <property type="entry name" value="DUF7769"/>
    <property type="match status" value="1"/>
</dbReference>
<comment type="caution">
    <text evidence="2">The sequence shown here is derived from an EMBL/GenBank/DDBJ whole genome shotgun (WGS) entry which is preliminary data.</text>
</comment>
<keyword evidence="3" id="KW-1185">Reference proteome</keyword>
<feature type="domain" description="DUF7769" evidence="1">
    <location>
        <begin position="2"/>
        <end position="48"/>
    </location>
</feature>
<accession>A0AA41RQZ7</accession>
<dbReference type="AlphaFoldDB" id="A0AA41RQZ7"/>